<dbReference type="NCBIfam" id="NF047376">
    <property type="entry name" value="TAA_AbiEi"/>
    <property type="match status" value="1"/>
</dbReference>
<name>E6K232_PARDN</name>
<dbReference type="AlphaFoldDB" id="E6K232"/>
<dbReference type="EMBL" id="AEON01000002">
    <property type="protein sequence ID" value="EFT82820.1"/>
    <property type="molecule type" value="Genomic_DNA"/>
</dbReference>
<dbReference type="Proteomes" id="UP000004946">
    <property type="component" value="Chromosome"/>
</dbReference>
<evidence type="ECO:0000313" key="2">
    <source>
        <dbReference type="Proteomes" id="UP000004946"/>
    </source>
</evidence>
<keyword evidence="2" id="KW-1185">Reference proteome</keyword>
<organism evidence="1 2">
    <name type="scientific">Parascardovia denticolens DSM 10105 = JCM 12538</name>
    <dbReference type="NCBI Taxonomy" id="864564"/>
    <lineage>
        <taxon>Bacteria</taxon>
        <taxon>Bacillati</taxon>
        <taxon>Actinomycetota</taxon>
        <taxon>Actinomycetes</taxon>
        <taxon>Bifidobacteriales</taxon>
        <taxon>Bifidobacteriaceae</taxon>
        <taxon>Parascardovia</taxon>
    </lineage>
</organism>
<proteinExistence type="predicted"/>
<dbReference type="eggNOG" id="COG5340">
    <property type="taxonomic scope" value="Bacteria"/>
</dbReference>
<evidence type="ECO:0000313" key="1">
    <source>
        <dbReference type="EMBL" id="EFT82820.1"/>
    </source>
</evidence>
<protein>
    <submittedName>
        <fullName evidence="1">Uncharacterized protein</fullName>
    </submittedName>
</protein>
<accession>E6K232</accession>
<dbReference type="InterPro" id="IPR059220">
    <property type="entry name" value="AbiEi"/>
</dbReference>
<sequence length="187" mass="20553">MLGGMRLPGCLKVLAEWDGRFDRYVYAKRDVAKLLGESGDVLSATLSRLVKAGVLVRAAHGVYVYAYSRHVAEANTVHLIARSLRRGCVTYESLESALFSYGVISQVPVGHTMYMTTGRSGAYDTPYGSIEFTHTKRGVGDILPGLKYPQGCALPLASRRMAVDDLRHVGRNLDLVREMEDADEPES</sequence>
<dbReference type="HOGENOM" id="CLU_102196_0_0_11"/>
<comment type="caution">
    <text evidence="1">The sequence shown here is derived from an EMBL/GenBank/DDBJ whole genome shotgun (WGS) entry which is preliminary data.</text>
</comment>
<gene>
    <name evidence="1" type="ORF">HMPREF0620_1505</name>
</gene>
<reference evidence="1 2" key="1">
    <citation type="submission" date="2010-12" db="EMBL/GenBank/DDBJ databases">
        <authorList>
            <person name="Muzny D."/>
            <person name="Qin X."/>
            <person name="Buhay C."/>
            <person name="Dugan-Rocha S."/>
            <person name="Ding Y."/>
            <person name="Chen G."/>
            <person name="Hawes A."/>
            <person name="Holder M."/>
            <person name="Jhangiani S."/>
            <person name="Johnson A."/>
            <person name="Khan Z."/>
            <person name="Li Z."/>
            <person name="Liu W."/>
            <person name="Liu X."/>
            <person name="Perez L."/>
            <person name="Shen H."/>
            <person name="Wang Q."/>
            <person name="Watt J."/>
            <person name="Xi L."/>
            <person name="Xin Y."/>
            <person name="Zhou J."/>
            <person name="Deng J."/>
            <person name="Jiang H."/>
            <person name="Liu Y."/>
            <person name="Qu J."/>
            <person name="Song X.-Z."/>
            <person name="Zhang L."/>
            <person name="Villasana D."/>
            <person name="Johnson A."/>
            <person name="Liu J."/>
            <person name="Liyanage D."/>
            <person name="Lorensuhewa L."/>
            <person name="Robinson T."/>
            <person name="Song A."/>
            <person name="Song B.-B."/>
            <person name="Dinh H."/>
            <person name="Thornton R."/>
            <person name="Coyle M."/>
            <person name="Francisco L."/>
            <person name="Jackson L."/>
            <person name="Javaid M."/>
            <person name="Korchina V."/>
            <person name="Kovar C."/>
            <person name="Mata R."/>
            <person name="Mathew T."/>
            <person name="Ngo R."/>
            <person name="Nguyen L."/>
            <person name="Nguyen N."/>
            <person name="Okwuonu G."/>
            <person name="Ongeri F."/>
            <person name="Pham C."/>
            <person name="Simmons D."/>
            <person name="Wilczek-Boney K."/>
            <person name="Hale W."/>
            <person name="Jakkamsetti A."/>
            <person name="Pham P."/>
            <person name="Ruth R."/>
            <person name="San Lucas F."/>
            <person name="Warren J."/>
            <person name="Zhang J."/>
            <person name="Zhao Z."/>
            <person name="Zhou C."/>
            <person name="Zhu D."/>
            <person name="Lee S."/>
            <person name="Bess C."/>
            <person name="Blankenburg K."/>
            <person name="Forbes L."/>
            <person name="Fu Q."/>
            <person name="Gubbala S."/>
            <person name="Hirani K."/>
            <person name="Jayaseelan J.C."/>
            <person name="Lara F."/>
            <person name="Munidasa M."/>
            <person name="Palculict T."/>
            <person name="Patil S."/>
            <person name="Pu L.-L."/>
            <person name="Saada N."/>
            <person name="Tang L."/>
            <person name="Weissenberger G."/>
            <person name="Zhu Y."/>
            <person name="Hemphill L."/>
            <person name="Shang Y."/>
            <person name="Youmans B."/>
            <person name="Ayvaz T."/>
            <person name="Ross M."/>
            <person name="Santibanez J."/>
            <person name="Aqrawi P."/>
            <person name="Gross S."/>
            <person name="Joshi V."/>
            <person name="Fowler G."/>
            <person name="Nazareth L."/>
            <person name="Reid J."/>
            <person name="Worley K."/>
            <person name="Petrosino J."/>
            <person name="Highlander S."/>
            <person name="Gibbs R."/>
        </authorList>
    </citation>
    <scope>NUCLEOTIDE SEQUENCE [LARGE SCALE GENOMIC DNA]</scope>
    <source>
        <strain evidence="1 2">DSM 10105</strain>
    </source>
</reference>